<protein>
    <submittedName>
        <fullName evidence="1">Uncharacterized protein</fullName>
    </submittedName>
</protein>
<organism evidence="1">
    <name type="scientific">uncultured Mycobacterium sp</name>
    <dbReference type="NCBI Taxonomy" id="171292"/>
    <lineage>
        <taxon>Bacteria</taxon>
        <taxon>Bacillati</taxon>
        <taxon>Actinomycetota</taxon>
        <taxon>Actinomycetes</taxon>
        <taxon>Mycobacteriales</taxon>
        <taxon>Mycobacteriaceae</taxon>
        <taxon>Mycobacterium</taxon>
        <taxon>environmental samples</taxon>
    </lineage>
</organism>
<proteinExistence type="predicted"/>
<reference evidence="1" key="1">
    <citation type="submission" date="2016-03" db="EMBL/GenBank/DDBJ databases">
        <authorList>
            <person name="Ploux O."/>
        </authorList>
    </citation>
    <scope>NUCLEOTIDE SEQUENCE</scope>
    <source>
        <strain evidence="1">UC10</strain>
    </source>
</reference>
<evidence type="ECO:0000313" key="1">
    <source>
        <dbReference type="EMBL" id="SBS78089.1"/>
    </source>
</evidence>
<sequence length="62" mass="6794">MGNFGVFVPVFTDVMLAASAAASDMFTLCLRQAVPIAWCHSADHYFGASRRIYQRPGINRSA</sequence>
<name>A0A1Y5PL77_9MYCO</name>
<dbReference type="EMBL" id="FLQS01000046">
    <property type="protein sequence ID" value="SBS78089.1"/>
    <property type="molecule type" value="Genomic_DNA"/>
</dbReference>
<dbReference type="AlphaFoldDB" id="A0A1Y5PL77"/>
<gene>
    <name evidence="1" type="ORF">MHPYR_500025</name>
</gene>
<accession>A0A1Y5PL77</accession>